<feature type="coiled-coil region" evidence="1">
    <location>
        <begin position="84"/>
        <end position="111"/>
    </location>
</feature>
<reference evidence="3 4" key="1">
    <citation type="submission" date="2021-06" db="EMBL/GenBank/DDBJ databases">
        <authorList>
            <person name="Kallberg Y."/>
            <person name="Tangrot J."/>
            <person name="Rosling A."/>
        </authorList>
    </citation>
    <scope>NUCLEOTIDE SEQUENCE [LARGE SCALE GENOMIC DNA]</scope>
    <source>
        <strain evidence="3 4">120-4 pot B 10/14</strain>
    </source>
</reference>
<sequence length="440" mass="51932">MDYTVPAHVEIDTYFSVIPISKWQHLDMYINFKLEDGQLHTALELYRSFCRSLSCIERGSYPKFVTDYAKNLKMVVKSKQKFFTELAEKIIERAERRKLMKENEIDIQEKQSLWAQAFESKALDDITNAITGIGKYKRERKRIRESNDDDEDDIETLNNEQTAIENYATSARELNDFWKFQKSIIEKLKTEPTLSYATDVESIIALASIMILRKNKRPAYILCTEKEWQMAFPHITYKFKMPTLIQVTVCSYMQPLIKGDSAEFEDLWRQNWSKVSLLEDQNDKRIFDSMQIITRNFFYNLPYGKNKNLSNEDTYVHRTFHVILEEIFHIENMQLVWSNEESSSSRNQRSGDGKTHGLKPDFRIISENENYDQSEILFGEIKPPKVENHKFVVNQALAKLANLMKDALDQGIHDETYGKQNRVLENYFKLRWFISVRVFS</sequence>
<keyword evidence="1" id="KW-0175">Coiled coil</keyword>
<comment type="caution">
    <text evidence="3">The sequence shown here is derived from an EMBL/GenBank/DDBJ whole genome shotgun (WGS) entry which is preliminary data.</text>
</comment>
<keyword evidence="4" id="KW-1185">Reference proteome</keyword>
<evidence type="ECO:0000256" key="2">
    <source>
        <dbReference type="SAM" id="MobiDB-lite"/>
    </source>
</evidence>
<organism evidence="3 4">
    <name type="scientific">Gigaspora margarita</name>
    <dbReference type="NCBI Taxonomy" id="4874"/>
    <lineage>
        <taxon>Eukaryota</taxon>
        <taxon>Fungi</taxon>
        <taxon>Fungi incertae sedis</taxon>
        <taxon>Mucoromycota</taxon>
        <taxon>Glomeromycotina</taxon>
        <taxon>Glomeromycetes</taxon>
        <taxon>Diversisporales</taxon>
        <taxon>Gigasporaceae</taxon>
        <taxon>Gigaspora</taxon>
    </lineage>
</organism>
<feature type="region of interest" description="Disordered" evidence="2">
    <location>
        <begin position="341"/>
        <end position="360"/>
    </location>
</feature>
<dbReference type="EMBL" id="CAJVQB010003102">
    <property type="protein sequence ID" value="CAG8597621.1"/>
    <property type="molecule type" value="Genomic_DNA"/>
</dbReference>
<proteinExistence type="predicted"/>
<gene>
    <name evidence="3" type="ORF">GMARGA_LOCUS6721</name>
</gene>
<feature type="compositionally biased region" description="Basic and acidic residues" evidence="2">
    <location>
        <begin position="349"/>
        <end position="360"/>
    </location>
</feature>
<evidence type="ECO:0000313" key="4">
    <source>
        <dbReference type="Proteomes" id="UP000789901"/>
    </source>
</evidence>
<name>A0ABN7UHX1_GIGMA</name>
<accession>A0ABN7UHX1</accession>
<dbReference type="Proteomes" id="UP000789901">
    <property type="component" value="Unassembled WGS sequence"/>
</dbReference>
<protein>
    <submittedName>
        <fullName evidence="3">13258_t:CDS:1</fullName>
    </submittedName>
</protein>
<evidence type="ECO:0000256" key="1">
    <source>
        <dbReference type="SAM" id="Coils"/>
    </source>
</evidence>
<evidence type="ECO:0000313" key="3">
    <source>
        <dbReference type="EMBL" id="CAG8597621.1"/>
    </source>
</evidence>